<comment type="function">
    <text evidence="4">Formation of pseudouridine at positions 38, 39 and 40 in the anticodon stem and loop of transfer RNAs.</text>
</comment>
<feature type="domain" description="Pseudouridine synthase I TruA alpha/beta" evidence="8">
    <location>
        <begin position="9"/>
        <end position="104"/>
    </location>
</feature>
<evidence type="ECO:0000256" key="5">
    <source>
        <dbReference type="PIRSR" id="PIRSR001430-1"/>
    </source>
</evidence>
<sequence>MPRYFVELSYKGTNYSGWQVQPNALTVQEVLNAALSQVLRQDIATTGSGRTDAGVHALQQFAHFDVAGEFPEEKTLAGVNALLPFDIALRRFIKVHDEAHARFDAVLRSYQYHMHFTKDPFLQGLSWKSRKDFDLERMNSGAELMQQHTDFASFCKSHAGSKTTLCRLSEARWEEVSPGRVIFHISADRFLRNMVRAIVGTLLDLGRQKISLDDLQQILEKGNRAAAGESVPAEGLYLARVAYAYIN</sequence>
<dbReference type="InterPro" id="IPR020094">
    <property type="entry name" value="TruA/RsuA/RluB/E/F_N"/>
</dbReference>
<gene>
    <name evidence="4" type="primary">truA</name>
    <name evidence="9" type="ORF">EDD80_108147</name>
</gene>
<proteinExistence type="inferred from homology"/>
<dbReference type="SUPFAM" id="SSF55120">
    <property type="entry name" value="Pseudouridine synthase"/>
    <property type="match status" value="1"/>
</dbReference>
<dbReference type="RefSeq" id="WP_132129755.1">
    <property type="nucleotide sequence ID" value="NZ_CP042432.1"/>
</dbReference>
<evidence type="ECO:0000313" key="10">
    <source>
        <dbReference type="Proteomes" id="UP000295807"/>
    </source>
</evidence>
<dbReference type="HAMAP" id="MF_00171">
    <property type="entry name" value="TruA"/>
    <property type="match status" value="1"/>
</dbReference>
<evidence type="ECO:0000256" key="2">
    <source>
        <dbReference type="ARBA" id="ARBA00022694"/>
    </source>
</evidence>
<feature type="domain" description="Pseudouridine synthase I TruA alpha/beta" evidence="8">
    <location>
        <begin position="149"/>
        <end position="243"/>
    </location>
</feature>
<comment type="catalytic activity">
    <reaction evidence="4 7">
        <text>uridine(38/39/40) in tRNA = pseudouridine(38/39/40) in tRNA</text>
        <dbReference type="Rhea" id="RHEA:22376"/>
        <dbReference type="Rhea" id="RHEA-COMP:10085"/>
        <dbReference type="Rhea" id="RHEA-COMP:10087"/>
        <dbReference type="ChEBI" id="CHEBI:65314"/>
        <dbReference type="ChEBI" id="CHEBI:65315"/>
        <dbReference type="EC" id="5.4.99.12"/>
    </reaction>
</comment>
<comment type="subunit">
    <text evidence="4">Homodimer.</text>
</comment>
<organism evidence="9 10">
    <name type="scientific">Anseongella ginsenosidimutans</name>
    <dbReference type="NCBI Taxonomy" id="496056"/>
    <lineage>
        <taxon>Bacteria</taxon>
        <taxon>Pseudomonadati</taxon>
        <taxon>Bacteroidota</taxon>
        <taxon>Sphingobacteriia</taxon>
        <taxon>Sphingobacteriales</taxon>
        <taxon>Sphingobacteriaceae</taxon>
        <taxon>Anseongella</taxon>
    </lineage>
</organism>
<dbReference type="NCBIfam" id="TIGR00071">
    <property type="entry name" value="hisT_truA"/>
    <property type="match status" value="1"/>
</dbReference>
<dbReference type="Gene3D" id="3.30.70.660">
    <property type="entry name" value="Pseudouridine synthase I, catalytic domain, C-terminal subdomain"/>
    <property type="match status" value="1"/>
</dbReference>
<dbReference type="Pfam" id="PF01416">
    <property type="entry name" value="PseudoU_synth_1"/>
    <property type="match status" value="2"/>
</dbReference>
<feature type="active site" description="Nucleophile" evidence="4 5">
    <location>
        <position position="52"/>
    </location>
</feature>
<dbReference type="Proteomes" id="UP000295807">
    <property type="component" value="Unassembled WGS sequence"/>
</dbReference>
<dbReference type="FunFam" id="3.30.70.580:FF:000001">
    <property type="entry name" value="tRNA pseudouridine synthase A"/>
    <property type="match status" value="1"/>
</dbReference>
<evidence type="ECO:0000259" key="8">
    <source>
        <dbReference type="Pfam" id="PF01416"/>
    </source>
</evidence>
<dbReference type="PANTHER" id="PTHR11142">
    <property type="entry name" value="PSEUDOURIDYLATE SYNTHASE"/>
    <property type="match status" value="1"/>
</dbReference>
<keyword evidence="10" id="KW-1185">Reference proteome</keyword>
<dbReference type="Gene3D" id="3.30.70.580">
    <property type="entry name" value="Pseudouridine synthase I, catalytic domain, N-terminal subdomain"/>
    <property type="match status" value="1"/>
</dbReference>
<dbReference type="OrthoDB" id="9811823at2"/>
<evidence type="ECO:0000256" key="3">
    <source>
        <dbReference type="ARBA" id="ARBA00023235"/>
    </source>
</evidence>
<dbReference type="EMBL" id="SMAD01000008">
    <property type="protein sequence ID" value="TCS86354.1"/>
    <property type="molecule type" value="Genomic_DNA"/>
</dbReference>
<evidence type="ECO:0000313" key="9">
    <source>
        <dbReference type="EMBL" id="TCS86354.1"/>
    </source>
</evidence>
<evidence type="ECO:0000256" key="1">
    <source>
        <dbReference type="ARBA" id="ARBA00009375"/>
    </source>
</evidence>
<comment type="caution">
    <text evidence="4">Lacks conserved residue(s) required for the propagation of feature annotation.</text>
</comment>
<dbReference type="InterPro" id="IPR020103">
    <property type="entry name" value="PsdUridine_synth_cat_dom_sf"/>
</dbReference>
<feature type="binding site" evidence="4 6">
    <location>
        <position position="110"/>
    </location>
    <ligand>
        <name>substrate</name>
    </ligand>
</feature>
<accession>A0A4V2UTJ4</accession>
<dbReference type="GO" id="GO:0031119">
    <property type="term" value="P:tRNA pseudouridine synthesis"/>
    <property type="evidence" value="ECO:0007669"/>
    <property type="project" value="UniProtKB-UniRule"/>
</dbReference>
<dbReference type="InterPro" id="IPR020097">
    <property type="entry name" value="PsdUridine_synth_TruA_a/b_dom"/>
</dbReference>
<reference evidence="9 10" key="1">
    <citation type="submission" date="2019-03" db="EMBL/GenBank/DDBJ databases">
        <title>Genomic Encyclopedia of Type Strains, Phase IV (KMG-IV): sequencing the most valuable type-strain genomes for metagenomic binning, comparative biology and taxonomic classification.</title>
        <authorList>
            <person name="Goeker M."/>
        </authorList>
    </citation>
    <scope>NUCLEOTIDE SEQUENCE [LARGE SCALE GENOMIC DNA]</scope>
    <source>
        <strain evidence="9 10">DSM 21100</strain>
    </source>
</reference>
<protein>
    <recommendedName>
        <fullName evidence="4">tRNA pseudouridine synthase A</fullName>
        <ecNumber evidence="4">5.4.99.12</ecNumber>
    </recommendedName>
    <alternativeName>
        <fullName evidence="4">tRNA pseudouridine(38-40) synthase</fullName>
    </alternativeName>
    <alternativeName>
        <fullName evidence="4">tRNA pseudouridylate synthase I</fullName>
    </alternativeName>
    <alternativeName>
        <fullName evidence="4">tRNA-uridine isomerase I</fullName>
    </alternativeName>
</protein>
<keyword evidence="2 4" id="KW-0819">tRNA processing</keyword>
<dbReference type="EC" id="5.4.99.12" evidence="4"/>
<evidence type="ECO:0000256" key="6">
    <source>
        <dbReference type="PIRSR" id="PIRSR001430-2"/>
    </source>
</evidence>
<dbReference type="GO" id="GO:0160147">
    <property type="term" value="F:tRNA pseudouridine(38-40) synthase activity"/>
    <property type="evidence" value="ECO:0007669"/>
    <property type="project" value="UniProtKB-EC"/>
</dbReference>
<keyword evidence="3 4" id="KW-0413">Isomerase</keyword>
<comment type="similarity">
    <text evidence="1 4 7">Belongs to the tRNA pseudouridine synthase TruA family.</text>
</comment>
<dbReference type="GO" id="GO:0003723">
    <property type="term" value="F:RNA binding"/>
    <property type="evidence" value="ECO:0007669"/>
    <property type="project" value="InterPro"/>
</dbReference>
<dbReference type="AlphaFoldDB" id="A0A4V2UTJ4"/>
<dbReference type="CDD" id="cd02570">
    <property type="entry name" value="PseudoU_synth_EcTruA"/>
    <property type="match status" value="1"/>
</dbReference>
<dbReference type="InterPro" id="IPR020095">
    <property type="entry name" value="PsdUridine_synth_TruA_C"/>
</dbReference>
<name>A0A4V2UTJ4_9SPHI</name>
<dbReference type="PIRSF" id="PIRSF001430">
    <property type="entry name" value="tRNA_psdUrid_synth"/>
    <property type="match status" value="1"/>
</dbReference>
<comment type="caution">
    <text evidence="9">The sequence shown here is derived from an EMBL/GenBank/DDBJ whole genome shotgun (WGS) entry which is preliminary data.</text>
</comment>
<evidence type="ECO:0000256" key="7">
    <source>
        <dbReference type="RuleBase" id="RU003792"/>
    </source>
</evidence>
<dbReference type="InterPro" id="IPR001406">
    <property type="entry name" value="PsdUridine_synth_TruA"/>
</dbReference>
<evidence type="ECO:0000256" key="4">
    <source>
        <dbReference type="HAMAP-Rule" id="MF_00171"/>
    </source>
</evidence>
<dbReference type="PANTHER" id="PTHR11142:SF0">
    <property type="entry name" value="TRNA PSEUDOURIDINE SYNTHASE-LIKE 1"/>
    <property type="match status" value="1"/>
</dbReference>